<dbReference type="PANTHER" id="PTHR30363">
    <property type="entry name" value="HTH-TYPE TRANSCRIPTIONAL REGULATOR SRLR-RELATED"/>
    <property type="match status" value="1"/>
</dbReference>
<reference evidence="5" key="1">
    <citation type="journal article" date="2014" name="Int. J. Syst. Evol. Microbiol.">
        <title>Complete genome sequence of Corynebacterium casei LMG S-19264T (=DSM 44701T), isolated from a smear-ripened cheese.</title>
        <authorList>
            <consortium name="US DOE Joint Genome Institute (JGI-PGF)"/>
            <person name="Walter F."/>
            <person name="Albersmeier A."/>
            <person name="Kalinowski J."/>
            <person name="Ruckert C."/>
        </authorList>
    </citation>
    <scope>NUCLEOTIDE SEQUENCE</scope>
    <source>
        <strain evidence="5">JCM 1480</strain>
    </source>
</reference>
<accession>A0A8H9GCP8</accession>
<reference evidence="5" key="2">
    <citation type="submission" date="2020-09" db="EMBL/GenBank/DDBJ databases">
        <authorList>
            <person name="Sun Q."/>
            <person name="Ohkuma M."/>
        </authorList>
    </citation>
    <scope>NUCLEOTIDE SEQUENCE</scope>
    <source>
        <strain evidence="5">JCM 1480</strain>
    </source>
</reference>
<dbReference type="InterPro" id="IPR018356">
    <property type="entry name" value="Tscrpt_reg_HTH_DeoR_CS"/>
</dbReference>
<dbReference type="SUPFAM" id="SSF46785">
    <property type="entry name" value="Winged helix' DNA-binding domain"/>
    <property type="match status" value="1"/>
</dbReference>
<evidence type="ECO:0000313" key="5">
    <source>
        <dbReference type="EMBL" id="GGL12663.1"/>
    </source>
</evidence>
<dbReference type="Pfam" id="PF08220">
    <property type="entry name" value="HTH_DeoR"/>
    <property type="match status" value="1"/>
</dbReference>
<gene>
    <name evidence="5" type="ORF">GCM10009769_33280</name>
</gene>
<keyword evidence="3" id="KW-0804">Transcription</keyword>
<evidence type="ECO:0000313" key="6">
    <source>
        <dbReference type="Proteomes" id="UP000648535"/>
    </source>
</evidence>
<dbReference type="SMART" id="SM01134">
    <property type="entry name" value="DeoRC"/>
    <property type="match status" value="1"/>
</dbReference>
<dbReference type="InterPro" id="IPR037171">
    <property type="entry name" value="NagB/RpiA_transferase-like"/>
</dbReference>
<comment type="caution">
    <text evidence="5">The sequence shown here is derived from an EMBL/GenBank/DDBJ whole genome shotgun (WGS) entry which is preliminary data.</text>
</comment>
<proteinExistence type="predicted"/>
<feature type="domain" description="HTH deoR-type" evidence="4">
    <location>
        <begin position="12"/>
        <end position="67"/>
    </location>
</feature>
<dbReference type="Gene3D" id="1.10.10.10">
    <property type="entry name" value="Winged helix-like DNA-binding domain superfamily/Winged helix DNA-binding domain"/>
    <property type="match status" value="1"/>
</dbReference>
<evidence type="ECO:0000256" key="3">
    <source>
        <dbReference type="ARBA" id="ARBA00023163"/>
    </source>
</evidence>
<dbReference type="GO" id="GO:0003700">
    <property type="term" value="F:DNA-binding transcription factor activity"/>
    <property type="evidence" value="ECO:0007669"/>
    <property type="project" value="InterPro"/>
</dbReference>
<dbReference type="Pfam" id="PF00455">
    <property type="entry name" value="DeoRC"/>
    <property type="match status" value="1"/>
</dbReference>
<dbReference type="PRINTS" id="PR00037">
    <property type="entry name" value="HTHLACR"/>
</dbReference>
<dbReference type="InterPro" id="IPR014036">
    <property type="entry name" value="DeoR-like_C"/>
</dbReference>
<dbReference type="EMBL" id="BMOI01000020">
    <property type="protein sequence ID" value="GGL12663.1"/>
    <property type="molecule type" value="Genomic_DNA"/>
</dbReference>
<dbReference type="InterPro" id="IPR036388">
    <property type="entry name" value="WH-like_DNA-bd_sf"/>
</dbReference>
<dbReference type="InterPro" id="IPR036390">
    <property type="entry name" value="WH_DNA-bd_sf"/>
</dbReference>
<keyword evidence="2" id="KW-0238">DNA-binding</keyword>
<dbReference type="PROSITE" id="PS51000">
    <property type="entry name" value="HTH_DEOR_2"/>
    <property type="match status" value="1"/>
</dbReference>
<dbReference type="SUPFAM" id="SSF100950">
    <property type="entry name" value="NagB/RpiA/CoA transferase-like"/>
    <property type="match status" value="1"/>
</dbReference>
<dbReference type="Gene3D" id="3.40.50.1360">
    <property type="match status" value="1"/>
</dbReference>
<dbReference type="SMART" id="SM00420">
    <property type="entry name" value="HTH_DEOR"/>
    <property type="match status" value="1"/>
</dbReference>
<evidence type="ECO:0000256" key="1">
    <source>
        <dbReference type="ARBA" id="ARBA00023015"/>
    </source>
</evidence>
<dbReference type="AlphaFoldDB" id="A0A8H9GCP8"/>
<dbReference type="PROSITE" id="PS00894">
    <property type="entry name" value="HTH_DEOR_1"/>
    <property type="match status" value="1"/>
</dbReference>
<protein>
    <submittedName>
        <fullName evidence="5">DeoR family transcriptional regulator</fullName>
    </submittedName>
</protein>
<name>A0A8H9GCP8_9MICO</name>
<keyword evidence="1" id="KW-0805">Transcription regulation</keyword>
<organism evidence="5 6">
    <name type="scientific">Curtobacterium luteum</name>
    <dbReference type="NCBI Taxonomy" id="33881"/>
    <lineage>
        <taxon>Bacteria</taxon>
        <taxon>Bacillati</taxon>
        <taxon>Actinomycetota</taxon>
        <taxon>Actinomycetes</taxon>
        <taxon>Micrococcales</taxon>
        <taxon>Microbacteriaceae</taxon>
        <taxon>Curtobacterium</taxon>
    </lineage>
</organism>
<evidence type="ECO:0000259" key="4">
    <source>
        <dbReference type="PROSITE" id="PS51000"/>
    </source>
</evidence>
<evidence type="ECO:0000256" key="2">
    <source>
        <dbReference type="ARBA" id="ARBA00023125"/>
    </source>
</evidence>
<dbReference type="InterPro" id="IPR001034">
    <property type="entry name" value="DeoR_HTH"/>
</dbReference>
<sequence length="276" mass="29478">MRESRYSGGMILRERQNRIIKALHDDGAASVQELAAALAVSAATIRRDLEMLDRNGELVRTWGGAVLAPRQTARDVPRDEPRATEDDEVVEAPFEAAGDYDLKHRMAVAAAAMVQDGQVVILDIGTTTPLVAELLRGRDITVITTNLAVFDVLRDDEAVRLVLLGGVVRRNYRTLVGSLAEAALDQVSADVLFLSCTGVRANGHVVDNMAVEAPIKQSMIAAAERVVLLASEAKFPGTGALRLCSLTDVDVLITTTGAPDDTLAHSRNAGGEVITT</sequence>
<dbReference type="Proteomes" id="UP000648535">
    <property type="component" value="Unassembled WGS sequence"/>
</dbReference>
<dbReference type="PANTHER" id="PTHR30363:SF8">
    <property type="entry name" value="DEOXYRIBOSE OPERON REPRESSOR"/>
    <property type="match status" value="1"/>
</dbReference>
<dbReference type="GO" id="GO:0003677">
    <property type="term" value="F:DNA binding"/>
    <property type="evidence" value="ECO:0007669"/>
    <property type="project" value="UniProtKB-KW"/>
</dbReference>
<dbReference type="InterPro" id="IPR050313">
    <property type="entry name" value="Carb_Metab_HTH_regulators"/>
</dbReference>